<reference evidence="2 3" key="1">
    <citation type="submission" date="2020-03" db="EMBL/GenBank/DDBJ databases">
        <title>Bacterial samples isolated from urine from healthy bovine heifers (Gyr breed).</title>
        <authorList>
            <person name="Giannattasio-Ferraz S."/>
            <person name="Maskeri L."/>
            <person name="Penido A."/>
            <person name="Barbosa-Stancioli E.F."/>
            <person name="Putonti C."/>
        </authorList>
    </citation>
    <scope>NUCLEOTIDE SEQUENCE [LARGE SCALE GENOMIC DNA]</scope>
    <source>
        <strain evidence="2 3">UFMG-H7</strain>
    </source>
</reference>
<organism evidence="2 3">
    <name type="scientific">Vagococcus fluvialis</name>
    <dbReference type="NCBI Taxonomy" id="2738"/>
    <lineage>
        <taxon>Bacteria</taxon>
        <taxon>Bacillati</taxon>
        <taxon>Bacillota</taxon>
        <taxon>Bacilli</taxon>
        <taxon>Lactobacillales</taxon>
        <taxon>Enterococcaceae</taxon>
        <taxon>Vagococcus</taxon>
    </lineage>
</organism>
<dbReference type="Proteomes" id="UP000521358">
    <property type="component" value="Unassembled WGS sequence"/>
</dbReference>
<keyword evidence="1" id="KW-0175">Coiled coil</keyword>
<evidence type="ECO:0000313" key="2">
    <source>
        <dbReference type="EMBL" id="NKC68975.1"/>
    </source>
</evidence>
<name>A0A7X6DAV1_9ENTE</name>
<evidence type="ECO:0000256" key="1">
    <source>
        <dbReference type="SAM" id="Coils"/>
    </source>
</evidence>
<protein>
    <submittedName>
        <fullName evidence="2">Uncharacterized protein</fullName>
    </submittedName>
</protein>
<proteinExistence type="predicted"/>
<gene>
    <name evidence="2" type="ORF">HED35_12835</name>
</gene>
<accession>A0A7X6DAV1</accession>
<dbReference type="AlphaFoldDB" id="A0A7X6DAV1"/>
<dbReference type="EMBL" id="JAAVMB010000017">
    <property type="protein sequence ID" value="NKC68975.1"/>
    <property type="molecule type" value="Genomic_DNA"/>
</dbReference>
<feature type="coiled-coil region" evidence="1">
    <location>
        <begin position="58"/>
        <end position="85"/>
    </location>
</feature>
<dbReference type="RefSeq" id="WP_167808029.1">
    <property type="nucleotide sequence ID" value="NZ_JAAVMB010000017.1"/>
</dbReference>
<evidence type="ECO:0000313" key="3">
    <source>
        <dbReference type="Proteomes" id="UP000521358"/>
    </source>
</evidence>
<comment type="caution">
    <text evidence="2">The sequence shown here is derived from an EMBL/GenBank/DDBJ whole genome shotgun (WGS) entry which is preliminary data.</text>
</comment>
<sequence length="113" mass="13130">MDMNSGEAWQILKKLEKHADANAPLPIYMEAIYGAPEEITKADKKEESEEDDFMTTFKKVLQEQMQPINDRLTELENQKAQQDEQIEKRFGNTVTTIQKNDVPSYLDAIYPNY</sequence>